<keyword evidence="2 4" id="KW-0012">Acyltransferase</keyword>
<evidence type="ECO:0000259" key="3">
    <source>
        <dbReference type="PROSITE" id="PS51186"/>
    </source>
</evidence>
<dbReference type="PANTHER" id="PTHR43877">
    <property type="entry name" value="AMINOALKYLPHOSPHONATE N-ACETYLTRANSFERASE-RELATED-RELATED"/>
    <property type="match status" value="1"/>
</dbReference>
<proteinExistence type="predicted"/>
<dbReference type="InterPro" id="IPR050832">
    <property type="entry name" value="Bact_Acetyltransf"/>
</dbReference>
<gene>
    <name evidence="4" type="ORF">AB4Y30_14210</name>
</gene>
<sequence length="174" mass="19347">MKINLRQEQETDYPVTEQVIKQAFAHEKMSDQTEHDLVARLRKTDAFIPELSIVAEVDDKLVGQILLSRVTIGERAVESLALAPISVVPAFQKQGIGARLMKTAIEKASELGYTSVIVLGHPSYYSKFGFIPASNWNIKAPYPVPDEAFMALELHEKALKGVKGVVNYSQAFME</sequence>
<feature type="domain" description="N-acetyltransferase" evidence="3">
    <location>
        <begin position="3"/>
        <end position="155"/>
    </location>
</feature>
<dbReference type="AlphaFoldDB" id="A0AB39HP44"/>
<dbReference type="SUPFAM" id="SSF55729">
    <property type="entry name" value="Acyl-CoA N-acyltransferases (Nat)"/>
    <property type="match status" value="1"/>
</dbReference>
<dbReference type="GO" id="GO:0016747">
    <property type="term" value="F:acyltransferase activity, transferring groups other than amino-acyl groups"/>
    <property type="evidence" value="ECO:0007669"/>
    <property type="project" value="InterPro"/>
</dbReference>
<dbReference type="RefSeq" id="WP_368652874.1">
    <property type="nucleotide sequence ID" value="NZ_CP162599.1"/>
</dbReference>
<dbReference type="Gene3D" id="3.40.630.30">
    <property type="match status" value="1"/>
</dbReference>
<dbReference type="EMBL" id="CP162599">
    <property type="protein sequence ID" value="XDK32153.1"/>
    <property type="molecule type" value="Genomic_DNA"/>
</dbReference>
<evidence type="ECO:0000256" key="2">
    <source>
        <dbReference type="ARBA" id="ARBA00023315"/>
    </source>
</evidence>
<organism evidence="4">
    <name type="scientific">Ornithinibacillus sp. 4-3</name>
    <dbReference type="NCBI Taxonomy" id="3231488"/>
    <lineage>
        <taxon>Bacteria</taxon>
        <taxon>Bacillati</taxon>
        <taxon>Bacillota</taxon>
        <taxon>Bacilli</taxon>
        <taxon>Bacillales</taxon>
        <taxon>Bacillaceae</taxon>
        <taxon>Ornithinibacillus</taxon>
    </lineage>
</organism>
<reference evidence="4" key="1">
    <citation type="submission" date="2024-07" db="EMBL/GenBank/DDBJ databases">
        <title>Halotolerant mesophilic bacterium Ornithinibacillus sp. 4-3, sp. nov., isolated from soil.</title>
        <authorList>
            <person name="Sidarenka A.V."/>
            <person name="Guliayeva D.E."/>
            <person name="Leanovich S.I."/>
            <person name="Hileuskaya K.S."/>
            <person name="Akhremchuk A.E."/>
            <person name="Sikolenko M.A."/>
            <person name="Valentovich L.N."/>
        </authorList>
    </citation>
    <scope>NUCLEOTIDE SEQUENCE</scope>
    <source>
        <strain evidence="4">4-3</strain>
    </source>
</reference>
<dbReference type="InterPro" id="IPR000182">
    <property type="entry name" value="GNAT_dom"/>
</dbReference>
<dbReference type="Pfam" id="PF00583">
    <property type="entry name" value="Acetyltransf_1"/>
    <property type="match status" value="1"/>
</dbReference>
<keyword evidence="1 4" id="KW-0808">Transferase</keyword>
<dbReference type="CDD" id="cd04301">
    <property type="entry name" value="NAT_SF"/>
    <property type="match status" value="1"/>
</dbReference>
<name>A0AB39HP44_9BACI</name>
<dbReference type="PANTHER" id="PTHR43877:SF1">
    <property type="entry name" value="ACETYLTRANSFERASE"/>
    <property type="match status" value="1"/>
</dbReference>
<dbReference type="EC" id="2.3.-.-" evidence="4"/>
<evidence type="ECO:0000313" key="4">
    <source>
        <dbReference type="EMBL" id="XDK32153.1"/>
    </source>
</evidence>
<dbReference type="InterPro" id="IPR016181">
    <property type="entry name" value="Acyl_CoA_acyltransferase"/>
</dbReference>
<accession>A0AB39HP44</accession>
<evidence type="ECO:0000256" key="1">
    <source>
        <dbReference type="ARBA" id="ARBA00022679"/>
    </source>
</evidence>
<protein>
    <submittedName>
        <fullName evidence="4">GNAT family N-acetyltransferase</fullName>
        <ecNumber evidence="4">2.3.-.-</ecNumber>
    </submittedName>
</protein>
<dbReference type="PROSITE" id="PS51186">
    <property type="entry name" value="GNAT"/>
    <property type="match status" value="1"/>
</dbReference>